<evidence type="ECO:0000313" key="1">
    <source>
        <dbReference type="EMBL" id="PTB48227.1"/>
    </source>
</evidence>
<dbReference type="GeneID" id="36622924"/>
<keyword evidence="2" id="KW-1185">Reference proteome</keyword>
<reference evidence="1 2" key="1">
    <citation type="submission" date="2016-07" db="EMBL/GenBank/DDBJ databases">
        <title>Multiple horizontal gene transfer events from other fungi enriched the ability of initially mycotrophic Trichoderma (Ascomycota) to feed on dead plant biomass.</title>
        <authorList>
            <consortium name="DOE Joint Genome Institute"/>
            <person name="Aerts A."/>
            <person name="Atanasova L."/>
            <person name="Chenthamara K."/>
            <person name="Zhang J."/>
            <person name="Grujic M."/>
            <person name="Henrissat B."/>
            <person name="Kuo A."/>
            <person name="Salamov A."/>
            <person name="Lipzen A."/>
            <person name="Labutti K."/>
            <person name="Barry K."/>
            <person name="Miao Y."/>
            <person name="Rahimi M.J."/>
            <person name="Shen Q."/>
            <person name="Grigoriev I.V."/>
            <person name="Kubicek C.P."/>
            <person name="Druzhinina I.S."/>
        </authorList>
    </citation>
    <scope>NUCLEOTIDE SEQUENCE [LARGE SCALE GENOMIC DNA]</scope>
    <source>
        <strain evidence="1 2">CBS 226.95</strain>
    </source>
</reference>
<accession>A0A2T3ZTU6</accession>
<organism evidence="1 2">
    <name type="scientific">Trichoderma harzianum CBS 226.95</name>
    <dbReference type="NCBI Taxonomy" id="983964"/>
    <lineage>
        <taxon>Eukaryota</taxon>
        <taxon>Fungi</taxon>
        <taxon>Dikarya</taxon>
        <taxon>Ascomycota</taxon>
        <taxon>Pezizomycotina</taxon>
        <taxon>Sordariomycetes</taxon>
        <taxon>Hypocreomycetidae</taxon>
        <taxon>Hypocreales</taxon>
        <taxon>Hypocreaceae</taxon>
        <taxon>Trichoderma</taxon>
    </lineage>
</organism>
<sequence>MSCQSLDPSSGICFGTSNNITLLLQTFKNCCSLAPIVQYYDTYGCSAYCPIMPDRRTGESLRDCIADALGTGSCYAPLDKPAAPSVIARASAAAKEPVCSVCAAAAATSTTGAAIRMYSADTGSWKTGLTIGVVIFTGMFAGGCLI</sequence>
<name>A0A2T3ZTU6_TRIHA</name>
<gene>
    <name evidence="1" type="ORF">M431DRAFT_330770</name>
</gene>
<dbReference type="RefSeq" id="XP_024767904.1">
    <property type="nucleotide sequence ID" value="XM_024914358.1"/>
</dbReference>
<proteinExistence type="predicted"/>
<dbReference type="AlphaFoldDB" id="A0A2T3ZTU6"/>
<evidence type="ECO:0000313" key="2">
    <source>
        <dbReference type="Proteomes" id="UP000241690"/>
    </source>
</evidence>
<dbReference type="Proteomes" id="UP000241690">
    <property type="component" value="Unassembled WGS sequence"/>
</dbReference>
<dbReference type="EMBL" id="KZ679701">
    <property type="protein sequence ID" value="PTB48227.1"/>
    <property type="molecule type" value="Genomic_DNA"/>
</dbReference>
<protein>
    <submittedName>
        <fullName evidence="1">Uncharacterized protein</fullName>
    </submittedName>
</protein>